<dbReference type="InterPro" id="IPR000863">
    <property type="entry name" value="Sulfotransferase_dom"/>
</dbReference>
<evidence type="ECO:0000313" key="3">
    <source>
        <dbReference type="Proteomes" id="UP000789390"/>
    </source>
</evidence>
<proteinExistence type="predicted"/>
<feature type="domain" description="Sulfotransferase" evidence="1">
    <location>
        <begin position="64"/>
        <end position="95"/>
    </location>
</feature>
<reference evidence="2" key="1">
    <citation type="submission" date="2021-11" db="EMBL/GenBank/DDBJ databases">
        <authorList>
            <person name="Schell T."/>
        </authorList>
    </citation>
    <scope>NUCLEOTIDE SEQUENCE</scope>
    <source>
        <strain evidence="2">M5</strain>
    </source>
</reference>
<protein>
    <recommendedName>
        <fullName evidence="1">Sulfotransferase domain-containing protein</fullName>
    </recommendedName>
</protein>
<gene>
    <name evidence="2" type="ORF">DGAL_LOCUS4156</name>
</gene>
<evidence type="ECO:0000313" key="2">
    <source>
        <dbReference type="EMBL" id="CAH0101805.1"/>
    </source>
</evidence>
<comment type="caution">
    <text evidence="2">The sequence shown here is derived from an EMBL/GenBank/DDBJ whole genome shotgun (WGS) entry which is preliminary data.</text>
</comment>
<dbReference type="Gene3D" id="3.40.50.300">
    <property type="entry name" value="P-loop containing nucleotide triphosphate hydrolases"/>
    <property type="match status" value="1"/>
</dbReference>
<dbReference type="OrthoDB" id="205623at2759"/>
<dbReference type="GO" id="GO:0008146">
    <property type="term" value="F:sulfotransferase activity"/>
    <property type="evidence" value="ECO:0007669"/>
    <property type="project" value="InterPro"/>
</dbReference>
<sequence length="97" mass="11495">MSSNSRKQKEKSNYPFTFNVIPETLQSPFKELFPSYPESEPGNFVYHPLYSQNADEFYNFTIMKDDVWIRTFPKSGTTWTSELTWLIMNDCNFEEAN</sequence>
<dbReference type="InterPro" id="IPR027417">
    <property type="entry name" value="P-loop_NTPase"/>
</dbReference>
<dbReference type="Pfam" id="PF00685">
    <property type="entry name" value="Sulfotransfer_1"/>
    <property type="match status" value="1"/>
</dbReference>
<evidence type="ECO:0000259" key="1">
    <source>
        <dbReference type="Pfam" id="PF00685"/>
    </source>
</evidence>
<dbReference type="SUPFAM" id="SSF52540">
    <property type="entry name" value="P-loop containing nucleoside triphosphate hydrolases"/>
    <property type="match status" value="1"/>
</dbReference>
<dbReference type="Proteomes" id="UP000789390">
    <property type="component" value="Unassembled WGS sequence"/>
</dbReference>
<dbReference type="AlphaFoldDB" id="A0A8J2WCP9"/>
<name>A0A8J2WCP9_9CRUS</name>
<accession>A0A8J2WCP9</accession>
<organism evidence="2 3">
    <name type="scientific">Daphnia galeata</name>
    <dbReference type="NCBI Taxonomy" id="27404"/>
    <lineage>
        <taxon>Eukaryota</taxon>
        <taxon>Metazoa</taxon>
        <taxon>Ecdysozoa</taxon>
        <taxon>Arthropoda</taxon>
        <taxon>Crustacea</taxon>
        <taxon>Branchiopoda</taxon>
        <taxon>Diplostraca</taxon>
        <taxon>Cladocera</taxon>
        <taxon>Anomopoda</taxon>
        <taxon>Daphniidae</taxon>
        <taxon>Daphnia</taxon>
    </lineage>
</organism>
<dbReference type="EMBL" id="CAKKLH010000068">
    <property type="protein sequence ID" value="CAH0101805.1"/>
    <property type="molecule type" value="Genomic_DNA"/>
</dbReference>
<keyword evidence="3" id="KW-1185">Reference proteome</keyword>